<proteinExistence type="predicted"/>
<name>A0A438F3C4_VITVI</name>
<reference evidence="2 3" key="1">
    <citation type="journal article" date="2018" name="PLoS Genet.">
        <title>Population sequencing reveals clonal diversity and ancestral inbreeding in the grapevine cultivar Chardonnay.</title>
        <authorList>
            <person name="Roach M.J."/>
            <person name="Johnson D.L."/>
            <person name="Bohlmann J."/>
            <person name="van Vuuren H.J."/>
            <person name="Jones S.J."/>
            <person name="Pretorius I.S."/>
            <person name="Schmidt S.A."/>
            <person name="Borneman A.R."/>
        </authorList>
    </citation>
    <scope>NUCLEOTIDE SEQUENCE [LARGE SCALE GENOMIC DNA]</scope>
    <source>
        <strain evidence="3">cv. Chardonnay</strain>
        <tissue evidence="2">Leaf</tissue>
    </source>
</reference>
<dbReference type="PANTHER" id="PTHR46890:SF50">
    <property type="entry name" value="RNA-DIRECTED DNA POLYMERASE, EUKARYOTA, REVERSE TRANSCRIPTASE ZINC-BINDING DOMAIN PROTEIN-RELATED"/>
    <property type="match status" value="1"/>
</dbReference>
<dbReference type="InterPro" id="IPR000477">
    <property type="entry name" value="RT_dom"/>
</dbReference>
<dbReference type="Proteomes" id="UP000288805">
    <property type="component" value="Unassembled WGS sequence"/>
</dbReference>
<dbReference type="AlphaFoldDB" id="A0A438F3C4"/>
<dbReference type="EMBL" id="QGNW01001128">
    <property type="protein sequence ID" value="RVW54471.1"/>
    <property type="molecule type" value="Genomic_DNA"/>
</dbReference>
<evidence type="ECO:0000313" key="2">
    <source>
        <dbReference type="EMBL" id="RVW54471.1"/>
    </source>
</evidence>
<organism evidence="2 3">
    <name type="scientific">Vitis vinifera</name>
    <name type="common">Grape</name>
    <dbReference type="NCBI Taxonomy" id="29760"/>
    <lineage>
        <taxon>Eukaryota</taxon>
        <taxon>Viridiplantae</taxon>
        <taxon>Streptophyta</taxon>
        <taxon>Embryophyta</taxon>
        <taxon>Tracheophyta</taxon>
        <taxon>Spermatophyta</taxon>
        <taxon>Magnoliopsida</taxon>
        <taxon>eudicotyledons</taxon>
        <taxon>Gunneridae</taxon>
        <taxon>Pentapetalae</taxon>
        <taxon>rosids</taxon>
        <taxon>Vitales</taxon>
        <taxon>Vitaceae</taxon>
        <taxon>Viteae</taxon>
        <taxon>Vitis</taxon>
    </lineage>
</organism>
<comment type="caution">
    <text evidence="2">The sequence shown here is derived from an EMBL/GenBank/DDBJ whole genome shotgun (WGS) entry which is preliminary data.</text>
</comment>
<dbReference type="PANTHER" id="PTHR46890">
    <property type="entry name" value="NON-LTR RETROLELEMENT REVERSE TRANSCRIPTASE-LIKE PROTEIN-RELATED"/>
    <property type="match status" value="1"/>
</dbReference>
<protein>
    <submittedName>
        <fullName evidence="2">Transposon TX1 uncharacterized 149 kDa protein</fullName>
    </submittedName>
</protein>
<evidence type="ECO:0000313" key="3">
    <source>
        <dbReference type="Proteomes" id="UP000288805"/>
    </source>
</evidence>
<sequence length="230" mass="27044">MQESSVCKRLDRFLYSNEWELFFPQSLQEVLPRWTSDCWLIVLDTNPFKWGPTPFRFENMWLQHPSFKECFSSWWREFEGNGWEGHRDKASGPNGFTIAMFQDCWEVIKEDLVRVFAEFHSSRIINQSTNASFIVLLPKKSQTKKILDFRPISLITCLYKVIAKVLSGRLRGVLHETIHSTQGAFVQGRQILDAVLIANEIVDEKRLSREEGVVFKIDFDKAYDHVNWDF</sequence>
<accession>A0A438F3C4</accession>
<dbReference type="Pfam" id="PF00078">
    <property type="entry name" value="RVT_1"/>
    <property type="match status" value="1"/>
</dbReference>
<feature type="domain" description="Reverse transcriptase" evidence="1">
    <location>
        <begin position="118"/>
        <end position="230"/>
    </location>
</feature>
<dbReference type="InterPro" id="IPR052343">
    <property type="entry name" value="Retrotransposon-Effector_Assoc"/>
</dbReference>
<gene>
    <name evidence="2" type="primary">YTX2_670</name>
    <name evidence="2" type="ORF">CK203_068500</name>
</gene>
<dbReference type="PROSITE" id="PS50878">
    <property type="entry name" value="RT_POL"/>
    <property type="match status" value="1"/>
</dbReference>
<evidence type="ECO:0000259" key="1">
    <source>
        <dbReference type="PROSITE" id="PS50878"/>
    </source>
</evidence>
<dbReference type="CDD" id="cd01650">
    <property type="entry name" value="RT_nLTR_like"/>
    <property type="match status" value="1"/>
</dbReference>